<reference evidence="3 4" key="1">
    <citation type="submission" date="2016-07" db="EMBL/GenBank/DDBJ databases">
        <title>Pervasive Adenine N6-methylation of Active Genes in Fungi.</title>
        <authorList>
            <consortium name="DOE Joint Genome Institute"/>
            <person name="Mondo S.J."/>
            <person name="Dannebaum R.O."/>
            <person name="Kuo R.C."/>
            <person name="Labutti K."/>
            <person name="Haridas S."/>
            <person name="Kuo A."/>
            <person name="Salamov A."/>
            <person name="Ahrendt S.R."/>
            <person name="Lipzen A."/>
            <person name="Sullivan W."/>
            <person name="Andreopoulos W.B."/>
            <person name="Clum A."/>
            <person name="Lindquist E."/>
            <person name="Daum C."/>
            <person name="Ramamoorthy G.K."/>
            <person name="Gryganskyi A."/>
            <person name="Culley D."/>
            <person name="Magnuson J.K."/>
            <person name="James T.Y."/>
            <person name="O'Malley M.A."/>
            <person name="Stajich J.E."/>
            <person name="Spatafora J.W."/>
            <person name="Visel A."/>
            <person name="Grigoriev I.V."/>
        </authorList>
    </citation>
    <scope>NUCLEOTIDE SEQUENCE [LARGE SCALE GENOMIC DNA]</scope>
    <source>
        <strain evidence="3 4">PL171</strain>
    </source>
</reference>
<evidence type="ECO:0000256" key="1">
    <source>
        <dbReference type="SAM" id="MobiDB-lite"/>
    </source>
</evidence>
<protein>
    <submittedName>
        <fullName evidence="3">Uncharacterized protein</fullName>
    </submittedName>
</protein>
<evidence type="ECO:0000313" key="4">
    <source>
        <dbReference type="Proteomes" id="UP000193411"/>
    </source>
</evidence>
<comment type="caution">
    <text evidence="3">The sequence shown here is derived from an EMBL/GenBank/DDBJ whole genome shotgun (WGS) entry which is preliminary data.</text>
</comment>
<keyword evidence="2" id="KW-0472">Membrane</keyword>
<feature type="compositionally biased region" description="Basic and acidic residues" evidence="1">
    <location>
        <begin position="306"/>
        <end position="321"/>
    </location>
</feature>
<accession>A0A1Y2HBI8</accession>
<name>A0A1Y2HBI8_9FUNG</name>
<feature type="region of interest" description="Disordered" evidence="1">
    <location>
        <begin position="89"/>
        <end position="133"/>
    </location>
</feature>
<dbReference type="EMBL" id="MCFL01000062">
    <property type="protein sequence ID" value="ORZ31301.1"/>
    <property type="molecule type" value="Genomic_DNA"/>
</dbReference>
<sequence length="351" mass="37945">MGQHSSDARHVLTCGDDATFIFEQLNQNSTAASATGGNVEGLEQSSVAAQASSRSNGGSWMVIVGAAIGAVLVLILMVVYTYRRCFSDSQAKPKPQSSPLLPYHRPANLGKATLTRPNPTRTHSSTSSARSSLVHVPAAPSDALHERFDTTLSQLAVLHTARSPAAKFSPLGLLIVPLPDIDHLPSPDLYLTTSLASLVRDWNAIFHRLECECAQIIVANYREWPTGAAASTAAQHVNFAQYHMQRAQLMAHTMGHIWRVLVLGSPAPNALVDSLVTDMRDVLVKVAAMFPTLELVGTRAGIASNEKDQQHLGKNQQKCDRTGQMSVHTHRDARVKVPNRNGGLDPVQHLL</sequence>
<feature type="compositionally biased region" description="Low complexity" evidence="1">
    <location>
        <begin position="120"/>
        <end position="132"/>
    </location>
</feature>
<keyword evidence="4" id="KW-1185">Reference proteome</keyword>
<proteinExistence type="predicted"/>
<feature type="compositionally biased region" description="Polar residues" evidence="1">
    <location>
        <begin position="89"/>
        <end position="99"/>
    </location>
</feature>
<gene>
    <name evidence="3" type="ORF">BCR44DRAFT_1463932</name>
</gene>
<dbReference type="AlphaFoldDB" id="A0A1Y2HBI8"/>
<organism evidence="3 4">
    <name type="scientific">Catenaria anguillulae PL171</name>
    <dbReference type="NCBI Taxonomy" id="765915"/>
    <lineage>
        <taxon>Eukaryota</taxon>
        <taxon>Fungi</taxon>
        <taxon>Fungi incertae sedis</taxon>
        <taxon>Blastocladiomycota</taxon>
        <taxon>Blastocladiomycetes</taxon>
        <taxon>Blastocladiales</taxon>
        <taxon>Catenariaceae</taxon>
        <taxon>Catenaria</taxon>
    </lineage>
</organism>
<dbReference type="Proteomes" id="UP000193411">
    <property type="component" value="Unassembled WGS sequence"/>
</dbReference>
<evidence type="ECO:0000256" key="2">
    <source>
        <dbReference type="SAM" id="Phobius"/>
    </source>
</evidence>
<keyword evidence="2" id="KW-1133">Transmembrane helix</keyword>
<feature type="region of interest" description="Disordered" evidence="1">
    <location>
        <begin position="306"/>
        <end position="329"/>
    </location>
</feature>
<feature type="transmembrane region" description="Helical" evidence="2">
    <location>
        <begin position="60"/>
        <end position="82"/>
    </location>
</feature>
<evidence type="ECO:0000313" key="3">
    <source>
        <dbReference type="EMBL" id="ORZ31301.1"/>
    </source>
</evidence>
<keyword evidence="2" id="KW-0812">Transmembrane</keyword>